<dbReference type="AlphaFoldDB" id="A0AAX6DXI9"/>
<evidence type="ECO:0000313" key="3">
    <source>
        <dbReference type="EMBL" id="KAJ6796518.1"/>
    </source>
</evidence>
<name>A0AAX6DXI9_IRIPA</name>
<dbReference type="Pfam" id="PF12248">
    <property type="entry name" value="Methyltransf_FA"/>
    <property type="match status" value="1"/>
</dbReference>
<dbReference type="SMART" id="SM00225">
    <property type="entry name" value="BTB"/>
    <property type="match status" value="2"/>
</dbReference>
<dbReference type="PROSITE" id="PS50097">
    <property type="entry name" value="BTB"/>
    <property type="match status" value="2"/>
</dbReference>
<gene>
    <name evidence="3" type="ORF">M6B38_218915</name>
</gene>
<dbReference type="Proteomes" id="UP001140949">
    <property type="component" value="Unassembled WGS sequence"/>
</dbReference>
<dbReference type="SUPFAM" id="SSF54695">
    <property type="entry name" value="POZ domain"/>
    <property type="match status" value="2"/>
</dbReference>
<accession>A0AAX6DXI9</accession>
<dbReference type="PANTHER" id="PTHR47457">
    <property type="entry name" value="OS05G0345500 PROTEIN"/>
    <property type="match status" value="1"/>
</dbReference>
<reference evidence="3" key="1">
    <citation type="journal article" date="2023" name="GigaByte">
        <title>Genome assembly of the bearded iris, Iris pallida Lam.</title>
        <authorList>
            <person name="Bruccoleri R.E."/>
            <person name="Oakeley E.J."/>
            <person name="Faust A.M.E."/>
            <person name="Altorfer M."/>
            <person name="Dessus-Babus S."/>
            <person name="Burckhardt D."/>
            <person name="Oertli M."/>
            <person name="Naumann U."/>
            <person name="Petersen F."/>
            <person name="Wong J."/>
        </authorList>
    </citation>
    <scope>NUCLEOTIDE SEQUENCE</scope>
    <source>
        <strain evidence="3">GSM-AAB239-AS_SAM_17_03QT</strain>
    </source>
</reference>
<evidence type="ECO:0000259" key="2">
    <source>
        <dbReference type="PROSITE" id="PS50097"/>
    </source>
</evidence>
<evidence type="ECO:0000313" key="4">
    <source>
        <dbReference type="Proteomes" id="UP001140949"/>
    </source>
</evidence>
<proteinExistence type="predicted"/>
<dbReference type="Pfam" id="PF00651">
    <property type="entry name" value="BTB"/>
    <property type="match status" value="2"/>
</dbReference>
<evidence type="ECO:0000256" key="1">
    <source>
        <dbReference type="ARBA" id="ARBA00004906"/>
    </source>
</evidence>
<feature type="domain" description="BTB" evidence="2">
    <location>
        <begin position="349"/>
        <end position="418"/>
    </location>
</feature>
<reference evidence="3" key="2">
    <citation type="submission" date="2023-04" db="EMBL/GenBank/DDBJ databases">
        <authorList>
            <person name="Bruccoleri R.E."/>
            <person name="Oakeley E.J."/>
            <person name="Faust A.-M."/>
            <person name="Dessus-Babus S."/>
            <person name="Altorfer M."/>
            <person name="Burckhardt D."/>
            <person name="Oertli M."/>
            <person name="Naumann U."/>
            <person name="Petersen F."/>
            <person name="Wong J."/>
        </authorList>
    </citation>
    <scope>NUCLEOTIDE SEQUENCE</scope>
    <source>
        <strain evidence="3">GSM-AAB239-AS_SAM_17_03QT</strain>
        <tissue evidence="3">Leaf</tissue>
    </source>
</reference>
<dbReference type="CDD" id="cd18186">
    <property type="entry name" value="BTB_POZ_ZBTB_KLHL-like"/>
    <property type="match status" value="2"/>
</dbReference>
<dbReference type="Gene3D" id="3.30.710.10">
    <property type="entry name" value="Potassium Channel Kv1.1, Chain A"/>
    <property type="match status" value="2"/>
</dbReference>
<dbReference type="EMBL" id="JANAVB010041219">
    <property type="protein sequence ID" value="KAJ6796518.1"/>
    <property type="molecule type" value="Genomic_DNA"/>
</dbReference>
<dbReference type="InterPro" id="IPR000210">
    <property type="entry name" value="BTB/POZ_dom"/>
</dbReference>
<sequence length="511" mass="57526">MMKEKTMGGEKHKSLTVAPFECAWREDLRFREAGRGCVAFEAYAQNDVTLVFREQVGSQHYNYKMDSCPNYTVILGSHRNRRLKIEVDGRTVVDVAGIGLCSSSAFQSYWISIFDGLISIGRGMHPFQNLVFQWLDSQPNCSVQYVGLSSWDKHVGYRNINVLPLTQHHNTLWNHIDYKEYQEEVSGDDVASGDENWGLVNFLESWDLSDVIFVVGHERKAVPAHKIILAASGEFSFESSVDNIIQLPSTTYPVLRAFLEYIYTGQTQVVESQLGSLRDLGVQFQVSSFTKQCEELIDRFKMNKKIFDSGKKVEIANNTLQVQQCGIFPCEVPGAARKLKRSLVTGEHSDVNIYVEGHGFLAASHKLILSLWSAPFAKMFTNGMVESSSSDISFSDVSVEAFSAMLQFMYSGELEMDREGMSSLLIPLLLLADRFGVIFLQRECCNCLLEFLSEDTVCPILQAVSSVPSCKLLEETCKRNFSMHFDYCTTASTDFVSLDEATFRDILQATC</sequence>
<dbReference type="PANTHER" id="PTHR47457:SF1">
    <property type="entry name" value="BTB DOMAIN-CONTAINING PROTEIN-RELATED"/>
    <property type="match status" value="1"/>
</dbReference>
<protein>
    <submittedName>
        <fullName evidence="3">BTB/POZ domain-containing protein</fullName>
    </submittedName>
</protein>
<organism evidence="3 4">
    <name type="scientific">Iris pallida</name>
    <name type="common">Sweet iris</name>
    <dbReference type="NCBI Taxonomy" id="29817"/>
    <lineage>
        <taxon>Eukaryota</taxon>
        <taxon>Viridiplantae</taxon>
        <taxon>Streptophyta</taxon>
        <taxon>Embryophyta</taxon>
        <taxon>Tracheophyta</taxon>
        <taxon>Spermatophyta</taxon>
        <taxon>Magnoliopsida</taxon>
        <taxon>Liliopsida</taxon>
        <taxon>Asparagales</taxon>
        <taxon>Iridaceae</taxon>
        <taxon>Iridoideae</taxon>
        <taxon>Irideae</taxon>
        <taxon>Iris</taxon>
    </lineage>
</organism>
<dbReference type="InterPro" id="IPR022041">
    <property type="entry name" value="Methyltransf_FA"/>
</dbReference>
<keyword evidence="4" id="KW-1185">Reference proteome</keyword>
<comment type="caution">
    <text evidence="3">The sequence shown here is derived from an EMBL/GenBank/DDBJ whole genome shotgun (WGS) entry which is preliminary data.</text>
</comment>
<comment type="pathway">
    <text evidence="1">Protein modification; protein ubiquitination.</text>
</comment>
<feature type="domain" description="BTB" evidence="2">
    <location>
        <begin position="209"/>
        <end position="271"/>
    </location>
</feature>
<dbReference type="InterPro" id="IPR011333">
    <property type="entry name" value="SKP1/BTB/POZ_sf"/>
</dbReference>